<accession>A0A7J7LCA1</accession>
<comment type="caution">
    <text evidence="2">The sequence shown here is derived from an EMBL/GenBank/DDBJ whole genome shotgun (WGS) entry which is preliminary data.</text>
</comment>
<keyword evidence="1" id="KW-0175">Coiled coil</keyword>
<gene>
    <name evidence="2" type="ORF">GIB67_000301</name>
</gene>
<protein>
    <submittedName>
        <fullName evidence="2">Uncharacterized protein</fullName>
    </submittedName>
</protein>
<evidence type="ECO:0000256" key="1">
    <source>
        <dbReference type="SAM" id="Coils"/>
    </source>
</evidence>
<name>A0A7J7LCA1_9MAGN</name>
<sequence length="130" mass="14647">MARYRGRKKELKKANVELEKELARSRTDALKEVRQLKASYAVAIGQLQVETKANLDKMVEERDRLGSHLILKGYSEEEVDAIKADTYAEEKDEEVAEAVGIVDGLDVLPTRRCSTIKGMTPSSQKVVVRR</sequence>
<proteinExistence type="predicted"/>
<organism evidence="2 3">
    <name type="scientific">Kingdonia uniflora</name>
    <dbReference type="NCBI Taxonomy" id="39325"/>
    <lineage>
        <taxon>Eukaryota</taxon>
        <taxon>Viridiplantae</taxon>
        <taxon>Streptophyta</taxon>
        <taxon>Embryophyta</taxon>
        <taxon>Tracheophyta</taxon>
        <taxon>Spermatophyta</taxon>
        <taxon>Magnoliopsida</taxon>
        <taxon>Ranunculales</taxon>
        <taxon>Circaeasteraceae</taxon>
        <taxon>Kingdonia</taxon>
    </lineage>
</organism>
<keyword evidence="3" id="KW-1185">Reference proteome</keyword>
<reference evidence="2 3" key="1">
    <citation type="journal article" date="2020" name="IScience">
        <title>Genome Sequencing of the Endangered Kingdonia uniflora (Circaeasteraceae, Ranunculales) Reveals Potential Mechanisms of Evolutionary Specialization.</title>
        <authorList>
            <person name="Sun Y."/>
            <person name="Deng T."/>
            <person name="Zhang A."/>
            <person name="Moore M.J."/>
            <person name="Landis J.B."/>
            <person name="Lin N."/>
            <person name="Zhang H."/>
            <person name="Zhang X."/>
            <person name="Huang J."/>
            <person name="Zhang X."/>
            <person name="Sun H."/>
            <person name="Wang H."/>
        </authorList>
    </citation>
    <scope>NUCLEOTIDE SEQUENCE [LARGE SCALE GENOMIC DNA]</scope>
    <source>
        <strain evidence="2">TB1705</strain>
        <tissue evidence="2">Leaf</tissue>
    </source>
</reference>
<dbReference type="Proteomes" id="UP000541444">
    <property type="component" value="Unassembled WGS sequence"/>
</dbReference>
<dbReference type="EMBL" id="JACGCM010002394">
    <property type="protein sequence ID" value="KAF6140253.1"/>
    <property type="molecule type" value="Genomic_DNA"/>
</dbReference>
<evidence type="ECO:0000313" key="2">
    <source>
        <dbReference type="EMBL" id="KAF6140253.1"/>
    </source>
</evidence>
<evidence type="ECO:0000313" key="3">
    <source>
        <dbReference type="Proteomes" id="UP000541444"/>
    </source>
</evidence>
<dbReference type="AlphaFoldDB" id="A0A7J7LCA1"/>
<feature type="coiled-coil region" evidence="1">
    <location>
        <begin position="1"/>
        <end position="28"/>
    </location>
</feature>